<dbReference type="EMBL" id="JAUJYN010000006">
    <property type="protein sequence ID" value="KAK1268495.1"/>
    <property type="molecule type" value="Genomic_DNA"/>
</dbReference>
<evidence type="ECO:0000256" key="4">
    <source>
        <dbReference type="ARBA" id="ARBA00023239"/>
    </source>
</evidence>
<dbReference type="GO" id="GO:0010333">
    <property type="term" value="F:terpene synthase activity"/>
    <property type="evidence" value="ECO:0007669"/>
    <property type="project" value="InterPro"/>
</dbReference>
<gene>
    <name evidence="6" type="ORF">QJS04_geneDACA005241</name>
</gene>
<feature type="domain" description="Terpene synthase metal-binding" evidence="5">
    <location>
        <begin position="1"/>
        <end position="73"/>
    </location>
</feature>
<accession>A0AAV9AWU6</accession>
<dbReference type="Pfam" id="PF03936">
    <property type="entry name" value="Terpene_synth_C"/>
    <property type="match status" value="1"/>
</dbReference>
<name>A0AAV9AWU6_ACOGR</name>
<reference evidence="6" key="1">
    <citation type="journal article" date="2023" name="Nat. Commun.">
        <title>Diploid and tetraploid genomes of Acorus and the evolution of monocots.</title>
        <authorList>
            <person name="Ma L."/>
            <person name="Liu K.W."/>
            <person name="Li Z."/>
            <person name="Hsiao Y.Y."/>
            <person name="Qi Y."/>
            <person name="Fu T."/>
            <person name="Tang G.D."/>
            <person name="Zhang D."/>
            <person name="Sun W.H."/>
            <person name="Liu D.K."/>
            <person name="Li Y."/>
            <person name="Chen G.Z."/>
            <person name="Liu X.D."/>
            <person name="Liao X.Y."/>
            <person name="Jiang Y.T."/>
            <person name="Yu X."/>
            <person name="Hao Y."/>
            <person name="Huang J."/>
            <person name="Zhao X.W."/>
            <person name="Ke S."/>
            <person name="Chen Y.Y."/>
            <person name="Wu W.L."/>
            <person name="Hsu J.L."/>
            <person name="Lin Y.F."/>
            <person name="Huang M.D."/>
            <person name="Li C.Y."/>
            <person name="Huang L."/>
            <person name="Wang Z.W."/>
            <person name="Zhao X."/>
            <person name="Zhong W.Y."/>
            <person name="Peng D.H."/>
            <person name="Ahmad S."/>
            <person name="Lan S."/>
            <person name="Zhang J.S."/>
            <person name="Tsai W.C."/>
            <person name="Van de Peer Y."/>
            <person name="Liu Z.J."/>
        </authorList>
    </citation>
    <scope>NUCLEOTIDE SEQUENCE</scope>
    <source>
        <strain evidence="6">SCP</strain>
    </source>
</reference>
<evidence type="ECO:0000256" key="1">
    <source>
        <dbReference type="ARBA" id="ARBA00001946"/>
    </source>
</evidence>
<evidence type="ECO:0000313" key="6">
    <source>
        <dbReference type="EMBL" id="KAK1268495.1"/>
    </source>
</evidence>
<protein>
    <submittedName>
        <fullName evidence="6">Terpene synthase 4</fullName>
    </submittedName>
</protein>
<evidence type="ECO:0000256" key="3">
    <source>
        <dbReference type="ARBA" id="ARBA00022842"/>
    </source>
</evidence>
<dbReference type="InterPro" id="IPR008949">
    <property type="entry name" value="Isoprenoid_synthase_dom_sf"/>
</dbReference>
<evidence type="ECO:0000313" key="7">
    <source>
        <dbReference type="Proteomes" id="UP001179952"/>
    </source>
</evidence>
<reference evidence="6" key="2">
    <citation type="submission" date="2023-06" db="EMBL/GenBank/DDBJ databases">
        <authorList>
            <person name="Ma L."/>
            <person name="Liu K.-W."/>
            <person name="Li Z."/>
            <person name="Hsiao Y.-Y."/>
            <person name="Qi Y."/>
            <person name="Fu T."/>
            <person name="Tang G."/>
            <person name="Zhang D."/>
            <person name="Sun W.-H."/>
            <person name="Liu D.-K."/>
            <person name="Li Y."/>
            <person name="Chen G.-Z."/>
            <person name="Liu X.-D."/>
            <person name="Liao X.-Y."/>
            <person name="Jiang Y.-T."/>
            <person name="Yu X."/>
            <person name="Hao Y."/>
            <person name="Huang J."/>
            <person name="Zhao X.-W."/>
            <person name="Ke S."/>
            <person name="Chen Y.-Y."/>
            <person name="Wu W.-L."/>
            <person name="Hsu J.-L."/>
            <person name="Lin Y.-F."/>
            <person name="Huang M.-D."/>
            <person name="Li C.-Y."/>
            <person name="Huang L."/>
            <person name="Wang Z.-W."/>
            <person name="Zhao X."/>
            <person name="Zhong W.-Y."/>
            <person name="Peng D.-H."/>
            <person name="Ahmad S."/>
            <person name="Lan S."/>
            <person name="Zhang J.-S."/>
            <person name="Tsai W.-C."/>
            <person name="Van De Peer Y."/>
            <person name="Liu Z.-J."/>
        </authorList>
    </citation>
    <scope>NUCLEOTIDE SEQUENCE</scope>
    <source>
        <strain evidence="6">SCP</strain>
        <tissue evidence="6">Leaves</tissue>
    </source>
</reference>
<dbReference type="AlphaFoldDB" id="A0AAV9AWU6"/>
<keyword evidence="3" id="KW-0460">Magnesium</keyword>
<dbReference type="Proteomes" id="UP001179952">
    <property type="component" value="Unassembled WGS sequence"/>
</dbReference>
<comment type="caution">
    <text evidence="6">The sequence shown here is derived from an EMBL/GenBank/DDBJ whole genome shotgun (WGS) entry which is preliminary data.</text>
</comment>
<keyword evidence="4" id="KW-0456">Lyase</keyword>
<keyword evidence="7" id="KW-1185">Reference proteome</keyword>
<organism evidence="6 7">
    <name type="scientific">Acorus gramineus</name>
    <name type="common">Dwarf sweet flag</name>
    <dbReference type="NCBI Taxonomy" id="55184"/>
    <lineage>
        <taxon>Eukaryota</taxon>
        <taxon>Viridiplantae</taxon>
        <taxon>Streptophyta</taxon>
        <taxon>Embryophyta</taxon>
        <taxon>Tracheophyta</taxon>
        <taxon>Spermatophyta</taxon>
        <taxon>Magnoliopsida</taxon>
        <taxon>Liliopsida</taxon>
        <taxon>Acoraceae</taxon>
        <taxon>Acorus</taxon>
    </lineage>
</organism>
<proteinExistence type="predicted"/>
<keyword evidence="2" id="KW-0479">Metal-binding</keyword>
<dbReference type="GO" id="GO:0000287">
    <property type="term" value="F:magnesium ion binding"/>
    <property type="evidence" value="ECO:0007669"/>
    <property type="project" value="InterPro"/>
</dbReference>
<dbReference type="PANTHER" id="PTHR31225:SF0">
    <property type="entry name" value="S-(+)-LINALOOL SYNTHASE, CHLOROPLASTIC"/>
    <property type="match status" value="1"/>
</dbReference>
<dbReference type="InterPro" id="IPR050148">
    <property type="entry name" value="Terpene_synthase-like"/>
</dbReference>
<dbReference type="GO" id="GO:0016114">
    <property type="term" value="P:terpenoid biosynthetic process"/>
    <property type="evidence" value="ECO:0007669"/>
    <property type="project" value="InterPro"/>
</dbReference>
<dbReference type="InterPro" id="IPR005630">
    <property type="entry name" value="Terpene_synthase_metal-bd"/>
</dbReference>
<sequence length="124" mass="13938">MTKESVDCVEGCPAMVSSIAKILRLWDDLGSAKDENQEGFDGSYMECYLKENPNSSMEGARKHMKKMISDAWKSLNKECLSLGPFSKSFAEASLNGARMVRVMYDYDGDHRLVDLEEQVNSLLN</sequence>
<comment type="cofactor">
    <cofactor evidence="1">
        <name>Mg(2+)</name>
        <dbReference type="ChEBI" id="CHEBI:18420"/>
    </cofactor>
</comment>
<dbReference type="SUPFAM" id="SSF48576">
    <property type="entry name" value="Terpenoid synthases"/>
    <property type="match status" value="1"/>
</dbReference>
<dbReference type="PANTHER" id="PTHR31225">
    <property type="entry name" value="OS04G0344100 PROTEIN-RELATED"/>
    <property type="match status" value="1"/>
</dbReference>
<evidence type="ECO:0000259" key="5">
    <source>
        <dbReference type="Pfam" id="PF03936"/>
    </source>
</evidence>
<evidence type="ECO:0000256" key="2">
    <source>
        <dbReference type="ARBA" id="ARBA00022723"/>
    </source>
</evidence>
<dbReference type="Gene3D" id="1.10.600.10">
    <property type="entry name" value="Farnesyl Diphosphate Synthase"/>
    <property type="match status" value="1"/>
</dbReference>